<proteinExistence type="predicted"/>
<dbReference type="AlphaFoldDB" id="A0A238WCQ8"/>
<reference evidence="2 3" key="1">
    <citation type="submission" date="2017-06" db="EMBL/GenBank/DDBJ databases">
        <authorList>
            <person name="Kim H.J."/>
            <person name="Triplett B.A."/>
        </authorList>
    </citation>
    <scope>NUCLEOTIDE SEQUENCE [LARGE SCALE GENOMIC DNA]</scope>
    <source>
        <strain evidence="2 3">DSM 25597</strain>
    </source>
</reference>
<feature type="signal peptide" evidence="1">
    <location>
        <begin position="1"/>
        <end position="19"/>
    </location>
</feature>
<evidence type="ECO:0000256" key="1">
    <source>
        <dbReference type="SAM" id="SignalP"/>
    </source>
</evidence>
<name>A0A238WCQ8_9FLAO</name>
<keyword evidence="3" id="KW-1185">Reference proteome</keyword>
<evidence type="ECO:0000313" key="2">
    <source>
        <dbReference type="EMBL" id="SNR44197.1"/>
    </source>
</evidence>
<protein>
    <submittedName>
        <fullName evidence="2">Uncharacterized protein</fullName>
    </submittedName>
</protein>
<dbReference type="RefSeq" id="WP_089370240.1">
    <property type="nucleotide sequence ID" value="NZ_BMEP01000002.1"/>
</dbReference>
<dbReference type="EMBL" id="FZNY01000001">
    <property type="protein sequence ID" value="SNR44197.1"/>
    <property type="molecule type" value="Genomic_DNA"/>
</dbReference>
<dbReference type="OrthoDB" id="1448840at2"/>
<feature type="chain" id="PRO_5012330886" evidence="1">
    <location>
        <begin position="20"/>
        <end position="357"/>
    </location>
</feature>
<organism evidence="2 3">
    <name type="scientific">Dokdonia pacifica</name>
    <dbReference type="NCBI Taxonomy" id="1627892"/>
    <lineage>
        <taxon>Bacteria</taxon>
        <taxon>Pseudomonadati</taxon>
        <taxon>Bacteroidota</taxon>
        <taxon>Flavobacteriia</taxon>
        <taxon>Flavobacteriales</taxon>
        <taxon>Flavobacteriaceae</taxon>
        <taxon>Dokdonia</taxon>
    </lineage>
</organism>
<accession>A0A238WCQ8</accession>
<evidence type="ECO:0000313" key="3">
    <source>
        <dbReference type="Proteomes" id="UP000198379"/>
    </source>
</evidence>
<dbReference type="Proteomes" id="UP000198379">
    <property type="component" value="Unassembled WGS sequence"/>
</dbReference>
<sequence>MKKLILGAFAIAICFSCSNDEIPSETITVNFDITTETIIAQQASTAISGEYKGAINPITTLPEARFNTNAKGMYHGIIVSSDTEIHGKIWINLENDGKYNAIVVTNTDDKFSFFANMGRASSKNSFSAITFVGERGSFVYDVSDYNNPIATDVVIDEKEGYIQTVKDRSDQRADVALGTYVDTGDATFAGTWDLMTDGTLDPIIGLPVLTQTCTVGPTGAMFTDMTMEPFDWSCFVGSVQTFTPIFARFGDPNNPLSGNEFWAQGQTLAIGDTNASYSIGVSTMVSDANGETVGLFNVDLTGANPAIGCYVSFGVQGVWEWNGRSGTISFDDDAFTPPPTRSIAAIQDFKKVLLDNK</sequence>
<gene>
    <name evidence="2" type="ORF">SAMN06265376_101935</name>
</gene>
<keyword evidence="1" id="KW-0732">Signal</keyword>